<protein>
    <recommendedName>
        <fullName evidence="6">Cell division inhibitor SulA</fullName>
    </recommendedName>
</protein>
<proteinExistence type="evidence at transcript level"/>
<comment type="similarity">
    <text evidence="6">Belongs to the SulA family.</text>
</comment>
<dbReference type="InterPro" id="IPR050356">
    <property type="entry name" value="SulA_CellDiv_inhibitor"/>
</dbReference>
<evidence type="ECO:0000256" key="1">
    <source>
        <dbReference type="ARBA" id="ARBA00022618"/>
    </source>
</evidence>
<reference evidence="7" key="1">
    <citation type="submission" date="2009-06" db="EMBL/GenBank/DDBJ databases">
        <title>Complete sequence of Dickeya dadantii Ech703.</title>
        <authorList>
            <consortium name="US DOE Joint Genome Institute"/>
            <person name="Lucas S."/>
            <person name="Copeland A."/>
            <person name="Lapidus A."/>
            <person name="Glavina del Rio T."/>
            <person name="Dalin E."/>
            <person name="Tice H."/>
            <person name="Bruce D."/>
            <person name="Goodwin L."/>
            <person name="Pitluck S."/>
            <person name="Chertkov O."/>
            <person name="Brettin T."/>
            <person name="Detter J.C."/>
            <person name="Han C."/>
            <person name="Larimer F."/>
            <person name="Land M."/>
            <person name="Hauser L."/>
            <person name="Kyrpides N."/>
            <person name="Mikhailova N."/>
            <person name="Balakrishnan V."/>
            <person name="Glasner J."/>
            <person name="Perna N.T."/>
        </authorList>
    </citation>
    <scope>NUCLEOTIDE SEQUENCE [LARGE SCALE GENOMIC DNA]</scope>
    <source>
        <strain evidence="7">Ech703</strain>
    </source>
</reference>
<dbReference type="PIRSF" id="PIRSF003093">
    <property type="entry name" value="SulA"/>
    <property type="match status" value="1"/>
</dbReference>
<dbReference type="GO" id="GO:0000917">
    <property type="term" value="P:division septum assembly"/>
    <property type="evidence" value="ECO:0007669"/>
    <property type="project" value="UniProtKB-KW"/>
</dbReference>
<dbReference type="InterPro" id="IPR047696">
    <property type="entry name" value="SulA_enterobact"/>
</dbReference>
<dbReference type="RefSeq" id="WP_015854379.1">
    <property type="nucleotide sequence ID" value="NC_012880.1"/>
</dbReference>
<keyword evidence="2 6" id="KW-0227">DNA damage</keyword>
<sequence length="164" mass="18841">MRQQTIHSRPFFQAPHQGQQIPSVSPSCGVISEIVYGGEQPVFAPLLLPLLQQLGMQSRWLLWLSPQQKLSRPWLQQSGLPLNKMIAFHHLDPAYIVDAMEKALITGNYSVVLCWLNTEVSDEQKMRLRHAAQHGNTYGFIIRSEEKSIERPFSTLKIHSRLYH</sequence>
<comment type="induction">
    <text evidence="6">By DNA damage, as part of the SOS response.</text>
</comment>
<feature type="site" description="Essential for degradation by Lon protease" evidence="6">
    <location>
        <position position="164"/>
    </location>
</feature>
<dbReference type="SUPFAM" id="SSF52540">
    <property type="entry name" value="P-loop containing nucleoside triphosphate hydrolases"/>
    <property type="match status" value="1"/>
</dbReference>
<gene>
    <name evidence="6" type="primary">sulA</name>
    <name evidence="7" type="ordered locus">Dd703_2697</name>
</gene>
<dbReference type="HOGENOM" id="CLU_118972_1_0_6"/>
<dbReference type="InterPro" id="IPR004596">
    <property type="entry name" value="Cell_div_suppressor_SulA"/>
</dbReference>
<dbReference type="EMBL" id="CP001654">
    <property type="protein sequence ID" value="ACS86474.1"/>
    <property type="molecule type" value="Genomic_DNA"/>
</dbReference>
<name>C6CAH6_MUSP7</name>
<dbReference type="Gene3D" id="3.40.50.300">
    <property type="entry name" value="P-loop containing nucleotide triphosphate hydrolases"/>
    <property type="match status" value="1"/>
</dbReference>
<evidence type="ECO:0000256" key="4">
    <source>
        <dbReference type="ARBA" id="ARBA00023236"/>
    </source>
</evidence>
<dbReference type="KEGG" id="dda:Dd703_2697"/>
<comment type="PTM">
    <text evidence="6">Is rapidly cleaved and degraded by the Lon protease once DNA damage is repaired.</text>
</comment>
<comment type="subunit">
    <text evidence="6">Interacts with FtsZ.</text>
</comment>
<dbReference type="PANTHER" id="PTHR35369:SF4">
    <property type="entry name" value="CELL DIVISION INHIBITOR SULA"/>
    <property type="match status" value="1"/>
</dbReference>
<evidence type="ECO:0000313" key="7">
    <source>
        <dbReference type="EMBL" id="ACS86474.1"/>
    </source>
</evidence>
<keyword evidence="1 6" id="KW-0132">Cell division</keyword>
<feature type="region of interest" description="FtsZ binding" evidence="6">
    <location>
        <begin position="103"/>
        <end position="109"/>
    </location>
</feature>
<keyword evidence="4 6" id="KW-0742">SOS response</keyword>
<keyword evidence="5 6" id="KW-0131">Cell cycle</keyword>
<accession>C6CAH6</accession>
<dbReference type="InterPro" id="IPR027417">
    <property type="entry name" value="P-loop_NTPase"/>
</dbReference>
<dbReference type="Pfam" id="PF03846">
    <property type="entry name" value="SulA"/>
    <property type="match status" value="1"/>
</dbReference>
<dbReference type="PANTHER" id="PTHR35369">
    <property type="entry name" value="BLR3025 PROTEIN-RELATED"/>
    <property type="match status" value="1"/>
</dbReference>
<organism evidence="7 8">
    <name type="scientific">Musicola paradisiaca (strain Ech703)</name>
    <name type="common">Dickeya paradisiaca</name>
    <name type="synonym">Dickeya dadantii</name>
    <dbReference type="NCBI Taxonomy" id="579405"/>
    <lineage>
        <taxon>Bacteria</taxon>
        <taxon>Pseudomonadati</taxon>
        <taxon>Pseudomonadota</taxon>
        <taxon>Gammaproteobacteria</taxon>
        <taxon>Enterobacterales</taxon>
        <taxon>Pectobacteriaceae</taxon>
        <taxon>Musicola</taxon>
    </lineage>
</organism>
<dbReference type="HAMAP" id="MF_01179">
    <property type="entry name" value="SulA"/>
    <property type="match status" value="1"/>
</dbReference>
<evidence type="ECO:0000256" key="5">
    <source>
        <dbReference type="ARBA" id="ARBA00023306"/>
    </source>
</evidence>
<evidence type="ECO:0000256" key="6">
    <source>
        <dbReference type="HAMAP-Rule" id="MF_01179"/>
    </source>
</evidence>
<dbReference type="eggNOG" id="COG5404">
    <property type="taxonomic scope" value="Bacteria"/>
</dbReference>
<evidence type="ECO:0000256" key="2">
    <source>
        <dbReference type="ARBA" id="ARBA00022763"/>
    </source>
</evidence>
<dbReference type="NCBIfam" id="NF007892">
    <property type="entry name" value="PRK10595.1"/>
    <property type="match status" value="1"/>
</dbReference>
<dbReference type="GO" id="GO:0006281">
    <property type="term" value="P:DNA repair"/>
    <property type="evidence" value="ECO:0007669"/>
    <property type="project" value="TreeGrafter"/>
</dbReference>
<comment type="function">
    <text evidence="6">Component of the SOS system and an inhibitor of cell division. Accumulation of SulA causes rapid cessation of cell division and the appearance of long, non-septate filaments. In the presence of GTP, binds a polymerization-competent form of FtsZ in a 1:1 ratio, thus inhibiting FtsZ polymerization and therefore preventing it from participating in the assembly of the Z ring. This mechanism prevents the premature segregation of damaged DNA to daughter cells during cell division.</text>
</comment>
<dbReference type="GO" id="GO:0051782">
    <property type="term" value="P:negative regulation of cell division"/>
    <property type="evidence" value="ECO:0007669"/>
    <property type="project" value="UniProtKB-UniRule"/>
</dbReference>
<evidence type="ECO:0000256" key="3">
    <source>
        <dbReference type="ARBA" id="ARBA00023210"/>
    </source>
</evidence>
<keyword evidence="3 6" id="KW-0717">Septation</keyword>
<dbReference type="GO" id="GO:0009432">
    <property type="term" value="P:SOS response"/>
    <property type="evidence" value="ECO:0007669"/>
    <property type="project" value="UniProtKB-UniRule"/>
</dbReference>
<dbReference type="NCBIfam" id="TIGR00623">
    <property type="entry name" value="SOS_SulA_coli"/>
    <property type="match status" value="1"/>
</dbReference>
<keyword evidence="8" id="KW-1185">Reference proteome</keyword>
<evidence type="ECO:0000313" key="8">
    <source>
        <dbReference type="Proteomes" id="UP000002734"/>
    </source>
</evidence>
<dbReference type="STRING" id="579405.Dd703_2697"/>
<feature type="region of interest" description="Lon protease binding" evidence="6">
    <location>
        <begin position="157"/>
        <end position="164"/>
    </location>
</feature>
<dbReference type="Proteomes" id="UP000002734">
    <property type="component" value="Chromosome"/>
</dbReference>
<dbReference type="AlphaFoldDB" id="C6CAH6"/>